<comment type="caution">
    <text evidence="1">The sequence shown here is derived from an EMBL/GenBank/DDBJ whole genome shotgun (WGS) entry which is preliminary data.</text>
</comment>
<organism evidence="1 2">
    <name type="scientific">Flectobacillus roseus</name>
    <dbReference type="NCBI Taxonomy" id="502259"/>
    <lineage>
        <taxon>Bacteria</taxon>
        <taxon>Pseudomonadati</taxon>
        <taxon>Bacteroidota</taxon>
        <taxon>Cytophagia</taxon>
        <taxon>Cytophagales</taxon>
        <taxon>Flectobacillaceae</taxon>
        <taxon>Flectobacillus</taxon>
    </lineage>
</organism>
<accession>A0ABT6Y951</accession>
<dbReference type="Proteomes" id="UP001236507">
    <property type="component" value="Unassembled WGS sequence"/>
</dbReference>
<protein>
    <submittedName>
        <fullName evidence="1">Uncharacterized protein</fullName>
    </submittedName>
</protein>
<name>A0ABT6Y951_9BACT</name>
<reference evidence="1 2" key="1">
    <citation type="submission" date="2023-05" db="EMBL/GenBank/DDBJ databases">
        <title>Novel species of genus Flectobacillus isolated from stream in China.</title>
        <authorList>
            <person name="Lu H."/>
        </authorList>
    </citation>
    <scope>NUCLEOTIDE SEQUENCE [LARGE SCALE GENOMIC DNA]</scope>
    <source>
        <strain evidence="1 2">KCTC 42575</strain>
    </source>
</reference>
<sequence length="84" mass="9567">MATTTAPLVKWKLKYILPNGVWLPLKTSNDIIVFGKNSSQRLMSAAKLVGGFKDPFDDAYIYEVGQNGQMIAKYDKDLRRFILR</sequence>
<evidence type="ECO:0000313" key="2">
    <source>
        <dbReference type="Proteomes" id="UP001236507"/>
    </source>
</evidence>
<dbReference type="RefSeq" id="WP_283344551.1">
    <property type="nucleotide sequence ID" value="NZ_JASHIF010000008.1"/>
</dbReference>
<gene>
    <name evidence="1" type="ORF">QM524_10530</name>
</gene>
<keyword evidence="2" id="KW-1185">Reference proteome</keyword>
<dbReference type="EMBL" id="JASHIF010000008">
    <property type="protein sequence ID" value="MDI9859648.1"/>
    <property type="molecule type" value="Genomic_DNA"/>
</dbReference>
<evidence type="ECO:0000313" key="1">
    <source>
        <dbReference type="EMBL" id="MDI9859648.1"/>
    </source>
</evidence>
<proteinExistence type="predicted"/>